<protein>
    <submittedName>
        <fullName evidence="2">DUF3810 domain-containing protein</fullName>
    </submittedName>
</protein>
<proteinExistence type="predicted"/>
<evidence type="ECO:0000313" key="2">
    <source>
        <dbReference type="EMBL" id="MPQ61513.1"/>
    </source>
</evidence>
<dbReference type="Proteomes" id="UP000342249">
    <property type="component" value="Unassembled WGS sequence"/>
</dbReference>
<gene>
    <name evidence="2" type="ORF">E4V82_05230</name>
</gene>
<dbReference type="AlphaFoldDB" id="A0A5N7IKL5"/>
<feature type="transmembrane region" description="Helical" evidence="1">
    <location>
        <begin position="62"/>
        <end position="84"/>
    </location>
</feature>
<reference evidence="2" key="1">
    <citation type="journal article" date="2019" name="Lett. Appl. Microbiol.">
        <title>A case of 'blown pack' spoilage of vacuum-packaged pork likely associated with Clostridium estertheticum in Canada.</title>
        <authorList>
            <person name="Zhang P."/>
            <person name="Ward P."/>
            <person name="McMullen L.M."/>
            <person name="Yang X."/>
        </authorList>
    </citation>
    <scope>NUCLEOTIDE SEQUENCE [LARGE SCALE GENOMIC DNA]</scope>
    <source>
        <strain evidence="2">MA19</strain>
    </source>
</reference>
<evidence type="ECO:0000256" key="1">
    <source>
        <dbReference type="SAM" id="Phobius"/>
    </source>
</evidence>
<dbReference type="EMBL" id="SPSF01000015">
    <property type="protein sequence ID" value="MPQ61513.1"/>
    <property type="molecule type" value="Genomic_DNA"/>
</dbReference>
<feature type="transmembrane region" description="Helical" evidence="1">
    <location>
        <begin position="105"/>
        <end position="125"/>
    </location>
</feature>
<keyword evidence="1" id="KW-0812">Transmembrane</keyword>
<comment type="caution">
    <text evidence="2">The sequence shown here is derived from an EMBL/GenBank/DDBJ whole genome shotgun (WGS) entry which is preliminary data.</text>
</comment>
<accession>A0A5N7IKL5</accession>
<dbReference type="InterPro" id="IPR024294">
    <property type="entry name" value="DUF3810"/>
</dbReference>
<evidence type="ECO:0000313" key="3">
    <source>
        <dbReference type="Proteomes" id="UP000342249"/>
    </source>
</evidence>
<organism evidence="2 3">
    <name type="scientific">Clostridium estertheticum</name>
    <dbReference type="NCBI Taxonomy" id="238834"/>
    <lineage>
        <taxon>Bacteria</taxon>
        <taxon>Bacillati</taxon>
        <taxon>Bacillota</taxon>
        <taxon>Clostridia</taxon>
        <taxon>Eubacteriales</taxon>
        <taxon>Clostridiaceae</taxon>
        <taxon>Clostridium</taxon>
    </lineage>
</organism>
<sequence>MYEREFFMKFSLSRKQLFLILLLPIGISLTQLCRVFPNFTERFYSLFIYKIIVTTISSITDFFPFSLAECIIISFSAFVLWYIYKTIFSLLRHKNKRKRILKNMLLNALAISGLIYFSFQLLWGFNYQRLPLAKTLKLDVHNSTTNELAHLCKDLITSSNALREKISQNKNGIMKLSNNKKAILETAHLGYDKASLQFVILKGTYGSPKGILFSHQMCYTGITGFYFPFTSEININIAEPDSYLPFTISHEMAHQIGFAKEDEANFIAYIACINNPDINFKYSGTLAALTYSLGSLRQYDPQKYKELISVCSKGVLNDILYNENFWKNYSGRIEKISEGINDTYLKSASQRSGLKSYSAMVDLLLANYRKK</sequence>
<keyword evidence="1" id="KW-0472">Membrane</keyword>
<keyword evidence="1" id="KW-1133">Transmembrane helix</keyword>
<name>A0A5N7IKL5_9CLOT</name>
<dbReference type="Pfam" id="PF12725">
    <property type="entry name" value="DUF3810"/>
    <property type="match status" value="1"/>
</dbReference>